<dbReference type="STRING" id="537013.CLOSTMETH_02517"/>
<name>C0EF76_9FIRM</name>
<dbReference type="EMBL" id="ACEC01000084">
    <property type="protein sequence ID" value="EEG29879.1"/>
    <property type="molecule type" value="Genomic_DNA"/>
</dbReference>
<proteinExistence type="predicted"/>
<dbReference type="Proteomes" id="UP000003340">
    <property type="component" value="Unassembled WGS sequence"/>
</dbReference>
<evidence type="ECO:0000313" key="2">
    <source>
        <dbReference type="Proteomes" id="UP000003340"/>
    </source>
</evidence>
<accession>C0EF76</accession>
<comment type="caution">
    <text evidence="1">The sequence shown here is derived from an EMBL/GenBank/DDBJ whole genome shotgun (WGS) entry which is preliminary data.</text>
</comment>
<keyword evidence="2" id="KW-1185">Reference proteome</keyword>
<reference evidence="1 2" key="1">
    <citation type="submission" date="2009-01" db="EMBL/GenBank/DDBJ databases">
        <authorList>
            <person name="Fulton L."/>
            <person name="Clifton S."/>
            <person name="Fulton B."/>
            <person name="Xu J."/>
            <person name="Minx P."/>
            <person name="Pepin K.H."/>
            <person name="Johnson M."/>
            <person name="Bhonagiri V."/>
            <person name="Nash W.E."/>
            <person name="Mardis E.R."/>
            <person name="Wilson R.K."/>
        </authorList>
    </citation>
    <scope>NUCLEOTIDE SEQUENCE [LARGE SCALE GENOMIC DNA]</scope>
    <source>
        <strain evidence="1 2">DSM 5476</strain>
    </source>
</reference>
<dbReference type="AlphaFoldDB" id="C0EF76"/>
<evidence type="ECO:0000313" key="1">
    <source>
        <dbReference type="EMBL" id="EEG29879.1"/>
    </source>
</evidence>
<protein>
    <submittedName>
        <fullName evidence="1">Uncharacterized protein</fullName>
    </submittedName>
</protein>
<gene>
    <name evidence="1" type="ORF">CLOSTMETH_02517</name>
</gene>
<organism evidence="1 2">
    <name type="scientific">[Clostridium] methylpentosum DSM 5476</name>
    <dbReference type="NCBI Taxonomy" id="537013"/>
    <lineage>
        <taxon>Bacteria</taxon>
        <taxon>Bacillati</taxon>
        <taxon>Bacillota</taxon>
        <taxon>Clostridia</taxon>
        <taxon>Eubacteriales</taxon>
        <taxon>Oscillospiraceae</taxon>
        <taxon>Oscillospiraceae incertae sedis</taxon>
    </lineage>
</organism>
<sequence length="106" mass="11939">MDKIPLSDSDIQAVMFRHGRFLYIGSPLDRLDSVWWQLRSLSIHAALSAAVFWKESGTTRGVFLLEHFTDPSGNLRMCGVKRCNVSRLLWPAQNVLVPAARLIASK</sequence>
<dbReference type="HOGENOM" id="CLU_2218498_0_0_9"/>
<reference evidence="1 2" key="2">
    <citation type="submission" date="2009-02" db="EMBL/GenBank/DDBJ databases">
        <title>Draft genome sequence of Clostridium methylpentosum (DSM 5476).</title>
        <authorList>
            <person name="Sudarsanam P."/>
            <person name="Ley R."/>
            <person name="Guruge J."/>
            <person name="Turnbaugh P.J."/>
            <person name="Mahowald M."/>
            <person name="Liep D."/>
            <person name="Gordon J."/>
        </authorList>
    </citation>
    <scope>NUCLEOTIDE SEQUENCE [LARGE SCALE GENOMIC DNA]</scope>
    <source>
        <strain evidence="1 2">DSM 5476</strain>
    </source>
</reference>